<dbReference type="EMBL" id="CP101527">
    <property type="protein sequence ID" value="UZW74822.1"/>
    <property type="molecule type" value="Genomic_DNA"/>
</dbReference>
<evidence type="ECO:0000313" key="1">
    <source>
        <dbReference type="EMBL" id="UZW74822.1"/>
    </source>
</evidence>
<dbReference type="Proteomes" id="UP001164472">
    <property type="component" value="Chromosome"/>
</dbReference>
<dbReference type="RefSeq" id="WP_251810249.1">
    <property type="nucleotide sequence ID" value="NZ_CP101527.1"/>
</dbReference>
<gene>
    <name evidence="1" type="ORF">NNL22_17650</name>
</gene>
<dbReference type="AlphaFoldDB" id="A0A9E8HII1"/>
<name>A0A9E8HII1_9ALTE</name>
<keyword evidence="2" id="KW-1185">Reference proteome</keyword>
<proteinExistence type="predicted"/>
<evidence type="ECO:0008006" key="3">
    <source>
        <dbReference type="Google" id="ProtNLM"/>
    </source>
</evidence>
<accession>A0A9E8HII1</accession>
<sequence length="83" mass="9501">MTTLALNSLNIADLTTSSELDSKALKTIAGGYSYWSGWSTKYNFRGTTFLGYVYKNGKLRSKIRKHHSRKWSKTNYFSSDHIV</sequence>
<reference evidence="1" key="1">
    <citation type="submission" date="2022-07" db="EMBL/GenBank/DDBJ databases">
        <title>Alkalimarinus sp. nov., isolated from gut of a Alitta virens.</title>
        <authorList>
            <person name="Yang A.I."/>
            <person name="Shin N.-R."/>
        </authorList>
    </citation>
    <scope>NUCLEOTIDE SEQUENCE</scope>
    <source>
        <strain evidence="1">FA028</strain>
    </source>
</reference>
<protein>
    <recommendedName>
        <fullName evidence="3">Bacteriocin</fullName>
    </recommendedName>
</protein>
<evidence type="ECO:0000313" key="2">
    <source>
        <dbReference type="Proteomes" id="UP001164472"/>
    </source>
</evidence>
<dbReference type="KEGG" id="asem:NNL22_17650"/>
<organism evidence="1 2">
    <name type="scientific">Alkalimarinus sediminis</name>
    <dbReference type="NCBI Taxonomy" id="1632866"/>
    <lineage>
        <taxon>Bacteria</taxon>
        <taxon>Pseudomonadati</taxon>
        <taxon>Pseudomonadota</taxon>
        <taxon>Gammaproteobacteria</taxon>
        <taxon>Alteromonadales</taxon>
        <taxon>Alteromonadaceae</taxon>
        <taxon>Alkalimarinus</taxon>
    </lineage>
</organism>